<dbReference type="EnsemblProtists" id="EOD36068">
    <property type="protein sequence ID" value="EOD36068"/>
    <property type="gene ID" value="EMIHUDRAFT_455193"/>
</dbReference>
<dbReference type="KEGG" id="ehx:EMIHUDRAFT_454725"/>
<organism evidence="2 3">
    <name type="scientific">Emiliania huxleyi (strain CCMP1516)</name>
    <dbReference type="NCBI Taxonomy" id="280463"/>
    <lineage>
        <taxon>Eukaryota</taxon>
        <taxon>Haptista</taxon>
        <taxon>Haptophyta</taxon>
        <taxon>Prymnesiophyceae</taxon>
        <taxon>Isochrysidales</taxon>
        <taxon>Noelaerhabdaceae</taxon>
        <taxon>Emiliania</taxon>
    </lineage>
</organism>
<dbReference type="SUPFAM" id="SSF52833">
    <property type="entry name" value="Thioredoxin-like"/>
    <property type="match status" value="1"/>
</dbReference>
<sequence length="174" mass="18707">MIDPHTKPDGELYADYHRRRWGGDGWTAPMKRMGRAEGAPYANWKIWPNTHHASRLLLEAGRHGLGDAVIGRLYRACYEEGENVSRKEVVAAVAREAGVPNGDEYVLSGKGTDELAAELANAATSGGRRVRAAPTFELRAGASPALAFSGARETDEWLSLLHEAAEAAKPSAGA</sequence>
<evidence type="ECO:0000259" key="1">
    <source>
        <dbReference type="Pfam" id="PF01323"/>
    </source>
</evidence>
<dbReference type="KEGG" id="ehx:EMIHUDRAFT_455193"/>
<dbReference type="Pfam" id="PF01323">
    <property type="entry name" value="DSBA"/>
    <property type="match status" value="1"/>
</dbReference>
<evidence type="ECO:0000313" key="2">
    <source>
        <dbReference type="EnsemblProtists" id="EOD38390"/>
    </source>
</evidence>
<reference evidence="3" key="1">
    <citation type="journal article" date="2013" name="Nature">
        <title>Pan genome of the phytoplankton Emiliania underpins its global distribution.</title>
        <authorList>
            <person name="Read B.A."/>
            <person name="Kegel J."/>
            <person name="Klute M.J."/>
            <person name="Kuo A."/>
            <person name="Lefebvre S.C."/>
            <person name="Maumus F."/>
            <person name="Mayer C."/>
            <person name="Miller J."/>
            <person name="Monier A."/>
            <person name="Salamov A."/>
            <person name="Young J."/>
            <person name="Aguilar M."/>
            <person name="Claverie J.M."/>
            <person name="Frickenhaus S."/>
            <person name="Gonzalez K."/>
            <person name="Herman E.K."/>
            <person name="Lin Y.C."/>
            <person name="Napier J."/>
            <person name="Ogata H."/>
            <person name="Sarno A.F."/>
            <person name="Shmutz J."/>
            <person name="Schroeder D."/>
            <person name="de Vargas C."/>
            <person name="Verret F."/>
            <person name="von Dassow P."/>
            <person name="Valentin K."/>
            <person name="Van de Peer Y."/>
            <person name="Wheeler G."/>
            <person name="Dacks J.B."/>
            <person name="Delwiche C.F."/>
            <person name="Dyhrman S.T."/>
            <person name="Glockner G."/>
            <person name="John U."/>
            <person name="Richards T."/>
            <person name="Worden A.Z."/>
            <person name="Zhang X."/>
            <person name="Grigoriev I.V."/>
            <person name="Allen A.E."/>
            <person name="Bidle K."/>
            <person name="Borodovsky M."/>
            <person name="Bowler C."/>
            <person name="Brownlee C."/>
            <person name="Cock J.M."/>
            <person name="Elias M."/>
            <person name="Gladyshev V.N."/>
            <person name="Groth M."/>
            <person name="Guda C."/>
            <person name="Hadaegh A."/>
            <person name="Iglesias-Rodriguez M.D."/>
            <person name="Jenkins J."/>
            <person name="Jones B.M."/>
            <person name="Lawson T."/>
            <person name="Leese F."/>
            <person name="Lindquist E."/>
            <person name="Lobanov A."/>
            <person name="Lomsadze A."/>
            <person name="Malik S.B."/>
            <person name="Marsh M.E."/>
            <person name="Mackinder L."/>
            <person name="Mock T."/>
            <person name="Mueller-Roeber B."/>
            <person name="Pagarete A."/>
            <person name="Parker M."/>
            <person name="Probert I."/>
            <person name="Quesneville H."/>
            <person name="Raines C."/>
            <person name="Rensing S.A."/>
            <person name="Riano-Pachon D.M."/>
            <person name="Richier S."/>
            <person name="Rokitta S."/>
            <person name="Shiraiwa Y."/>
            <person name="Soanes D.M."/>
            <person name="van der Giezen M."/>
            <person name="Wahlund T.M."/>
            <person name="Williams B."/>
            <person name="Wilson W."/>
            <person name="Wolfe G."/>
            <person name="Wurch L.L."/>
        </authorList>
    </citation>
    <scope>NUCLEOTIDE SEQUENCE</scope>
</reference>
<dbReference type="InterPro" id="IPR036249">
    <property type="entry name" value="Thioredoxin-like_sf"/>
</dbReference>
<keyword evidence="3" id="KW-1185">Reference proteome</keyword>
<dbReference type="EnsemblProtists" id="EOD38390">
    <property type="protein sequence ID" value="EOD38390"/>
    <property type="gene ID" value="EMIHUDRAFT_454725"/>
</dbReference>
<dbReference type="STRING" id="2903.R1FH58"/>
<protein>
    <recommendedName>
        <fullName evidence="1">DSBA-like thioredoxin domain-containing protein</fullName>
    </recommendedName>
</protein>
<name>A0A0D3KRK5_EMIH1</name>
<dbReference type="Proteomes" id="UP000013827">
    <property type="component" value="Unassembled WGS sequence"/>
</dbReference>
<dbReference type="GeneID" id="17281339"/>
<dbReference type="GO" id="GO:0016491">
    <property type="term" value="F:oxidoreductase activity"/>
    <property type="evidence" value="ECO:0007669"/>
    <property type="project" value="InterPro"/>
</dbReference>
<dbReference type="PANTHER" id="PTHR13887">
    <property type="entry name" value="GLUTATHIONE S-TRANSFERASE KAPPA"/>
    <property type="match status" value="1"/>
</dbReference>
<accession>A0A0D3KRK5</accession>
<dbReference type="InterPro" id="IPR001853">
    <property type="entry name" value="DSBA-like_thioredoxin_dom"/>
</dbReference>
<dbReference type="RefSeq" id="XP_005788497.1">
    <property type="nucleotide sequence ID" value="XM_005788440.1"/>
</dbReference>
<dbReference type="PaxDb" id="2903-EOD36068"/>
<reference evidence="2" key="2">
    <citation type="submission" date="2024-10" db="UniProtKB">
        <authorList>
            <consortium name="EnsemblProtists"/>
        </authorList>
    </citation>
    <scope>IDENTIFICATION</scope>
</reference>
<dbReference type="Gene3D" id="3.40.30.10">
    <property type="entry name" value="Glutaredoxin"/>
    <property type="match status" value="1"/>
</dbReference>
<dbReference type="RefSeq" id="XP_005790819.1">
    <property type="nucleotide sequence ID" value="XM_005790762.1"/>
</dbReference>
<dbReference type="HOGENOM" id="CLU_069253_0_4_1"/>
<evidence type="ECO:0000313" key="3">
    <source>
        <dbReference type="Proteomes" id="UP000013827"/>
    </source>
</evidence>
<feature type="domain" description="DSBA-like thioredoxin" evidence="1">
    <location>
        <begin position="29"/>
        <end position="124"/>
    </location>
</feature>
<proteinExistence type="predicted"/>
<dbReference type="GeneID" id="17283660"/>
<dbReference type="PANTHER" id="PTHR13887:SF46">
    <property type="entry name" value="DSBA-LIKE THIOREDOXIN DOMAIN-CONTAINING PROTEIN"/>
    <property type="match status" value="1"/>
</dbReference>
<dbReference type="AlphaFoldDB" id="A0A0D3KRK5"/>